<keyword evidence="5" id="KW-0418">Kinase</keyword>
<keyword evidence="5" id="KW-0808">Transferase</keyword>
<feature type="transmembrane region" description="Helical" evidence="3">
    <location>
        <begin position="337"/>
        <end position="363"/>
    </location>
</feature>
<keyword evidence="3" id="KW-0472">Membrane</keyword>
<organism evidence="5 6">
    <name type="scientific">Thermosynechococcus sichuanensis E542</name>
    <dbReference type="NCBI Taxonomy" id="2016101"/>
    <lineage>
        <taxon>Bacteria</taxon>
        <taxon>Bacillati</taxon>
        <taxon>Cyanobacteriota</taxon>
        <taxon>Cyanophyceae</taxon>
        <taxon>Acaryochloridales</taxon>
        <taxon>Thermosynechococcaceae</taxon>
        <taxon>Thermosynechococcus</taxon>
        <taxon>Thermosynechococcus sichuanensis</taxon>
    </lineage>
</organism>
<evidence type="ECO:0000313" key="6">
    <source>
        <dbReference type="Proteomes" id="UP000261812"/>
    </source>
</evidence>
<evidence type="ECO:0000313" key="5">
    <source>
        <dbReference type="EMBL" id="QLL29643.1"/>
    </source>
</evidence>
<dbReference type="PANTHER" id="PTHR24363">
    <property type="entry name" value="SERINE/THREONINE PROTEIN KINASE"/>
    <property type="match status" value="1"/>
</dbReference>
<evidence type="ECO:0000259" key="4">
    <source>
        <dbReference type="PROSITE" id="PS50011"/>
    </source>
</evidence>
<dbReference type="InterPro" id="IPR008271">
    <property type="entry name" value="Ser/Thr_kinase_AS"/>
</dbReference>
<dbReference type="Gene3D" id="1.10.510.10">
    <property type="entry name" value="Transferase(Phosphotransferase) domain 1"/>
    <property type="match status" value="1"/>
</dbReference>
<dbReference type="PANTHER" id="PTHR24363:SF7">
    <property type="entry name" value="SERINE_THREONINE-PROTEIN KINASE-LIKE PROTEIN E"/>
    <property type="match status" value="1"/>
</dbReference>
<keyword evidence="5" id="KW-0723">Serine/threonine-protein kinase</keyword>
<dbReference type="Pfam" id="PF00069">
    <property type="entry name" value="Pkinase"/>
    <property type="match status" value="1"/>
</dbReference>
<keyword evidence="1" id="KW-0547">Nucleotide-binding</keyword>
<dbReference type="PROSITE" id="PS50011">
    <property type="entry name" value="PROTEIN_KINASE_DOM"/>
    <property type="match status" value="1"/>
</dbReference>
<protein>
    <submittedName>
        <fullName evidence="5">Serine/threonine protein kinase</fullName>
    </submittedName>
</protein>
<name>A0A7D6F3T8_9CYAN</name>
<dbReference type="SUPFAM" id="SSF56112">
    <property type="entry name" value="Protein kinase-like (PK-like)"/>
    <property type="match status" value="1"/>
</dbReference>
<keyword evidence="2" id="KW-0067">ATP-binding</keyword>
<evidence type="ECO:0000256" key="2">
    <source>
        <dbReference type="ARBA" id="ARBA00022840"/>
    </source>
</evidence>
<evidence type="ECO:0000256" key="3">
    <source>
        <dbReference type="SAM" id="Phobius"/>
    </source>
</evidence>
<dbReference type="AlphaFoldDB" id="A0A7D6F3T8"/>
<dbReference type="InterPro" id="IPR000719">
    <property type="entry name" value="Prot_kinase_dom"/>
</dbReference>
<dbReference type="KEGG" id="tsq:D3A95_00795"/>
<proteinExistence type="predicted"/>
<sequence length="464" mass="52388">MAEMIGQILGDRYELLRELGSHPGRRTYLALDRRRYEQVVLKLLLFGGGMTWDDFKLFEREAAVLQTLDHAAIPRYLDYFEINTPDLKGFALVQTYIEAKSLATWQAEGRVFSEEDLRLLADRLLDILIYLHSRQPPVIHRDIKPTNILLGDRSGHDLGKVYLVDFGAVQTAIADSTRTVVGTYGYMPPEQFGGKTLPASDLYTLGMTLICLATGTPPDELPQKELRVQFQPLVSLSPPFIRWLEKMVAPALEERFDSATAARQALKQLDTSPRNVFLRAKTPPYGSRLQVRETPQGLLVQIPPVGFNASLFSLILFAVVWNGFLVVWYSVAISSGFWLMAVFATGHLAVGLGLIGSILYTLLGWQVLLVTSKDLRFYEHILGFRWRRPKVLPLEVIEQIEFQPQGTYRDREGDQELSSKLVIRAGSQAIELTENAPSVTSKDLEWLAYTLGRYLGRRVVESKT</sequence>
<dbReference type="Proteomes" id="UP000261812">
    <property type="component" value="Chromosome"/>
</dbReference>
<feature type="transmembrane region" description="Helical" evidence="3">
    <location>
        <begin position="311"/>
        <end position="331"/>
    </location>
</feature>
<dbReference type="GO" id="GO:0005524">
    <property type="term" value="F:ATP binding"/>
    <property type="evidence" value="ECO:0007669"/>
    <property type="project" value="UniProtKB-KW"/>
</dbReference>
<keyword evidence="6" id="KW-1185">Reference proteome</keyword>
<dbReference type="InterPro" id="IPR011009">
    <property type="entry name" value="Kinase-like_dom_sf"/>
</dbReference>
<dbReference type="EMBL" id="CP032152">
    <property type="protein sequence ID" value="QLL29643.1"/>
    <property type="molecule type" value="Genomic_DNA"/>
</dbReference>
<dbReference type="GO" id="GO:0004674">
    <property type="term" value="F:protein serine/threonine kinase activity"/>
    <property type="evidence" value="ECO:0007669"/>
    <property type="project" value="UniProtKB-KW"/>
</dbReference>
<dbReference type="PROSITE" id="PS00108">
    <property type="entry name" value="PROTEIN_KINASE_ST"/>
    <property type="match status" value="1"/>
</dbReference>
<accession>A0A7D6F3T8</accession>
<dbReference type="SMART" id="SM00220">
    <property type="entry name" value="S_TKc"/>
    <property type="match status" value="1"/>
</dbReference>
<keyword evidence="3" id="KW-0812">Transmembrane</keyword>
<feature type="domain" description="Protein kinase" evidence="4">
    <location>
        <begin position="13"/>
        <end position="278"/>
    </location>
</feature>
<reference evidence="6" key="1">
    <citation type="submission" date="2018-09" db="EMBL/GenBank/DDBJ databases">
        <title>Complete genome sequence of thermophilic cyanobacteria strain Thermosynechococcus elongatus PKUAC-SCTE542.</title>
        <authorList>
            <person name="Liang Y."/>
            <person name="Tang J."/>
            <person name="Daroch M."/>
        </authorList>
    </citation>
    <scope>NUCLEOTIDE SEQUENCE [LARGE SCALE GENOMIC DNA]</scope>
    <source>
        <strain evidence="6">E542</strain>
    </source>
</reference>
<dbReference type="CDD" id="cd14014">
    <property type="entry name" value="STKc_PknB_like"/>
    <property type="match status" value="1"/>
</dbReference>
<evidence type="ECO:0000256" key="1">
    <source>
        <dbReference type="ARBA" id="ARBA00022741"/>
    </source>
</evidence>
<gene>
    <name evidence="5" type="ORF">D3A95_00795</name>
</gene>
<keyword evidence="3" id="KW-1133">Transmembrane helix</keyword>
<dbReference type="Gene3D" id="3.30.200.20">
    <property type="entry name" value="Phosphorylase Kinase, domain 1"/>
    <property type="match status" value="1"/>
</dbReference>